<feature type="transmembrane region" description="Helical" evidence="6">
    <location>
        <begin position="350"/>
        <end position="370"/>
    </location>
</feature>
<keyword evidence="3 6" id="KW-0812">Transmembrane</keyword>
<proteinExistence type="predicted"/>
<reference evidence="8" key="1">
    <citation type="journal article" date="2023" name="Mol. Phylogenet. Evol.">
        <title>Genome-scale phylogeny and comparative genomics of the fungal order Sordariales.</title>
        <authorList>
            <person name="Hensen N."/>
            <person name="Bonometti L."/>
            <person name="Westerberg I."/>
            <person name="Brannstrom I.O."/>
            <person name="Guillou S."/>
            <person name="Cros-Aarteil S."/>
            <person name="Calhoun S."/>
            <person name="Haridas S."/>
            <person name="Kuo A."/>
            <person name="Mondo S."/>
            <person name="Pangilinan J."/>
            <person name="Riley R."/>
            <person name="LaButti K."/>
            <person name="Andreopoulos B."/>
            <person name="Lipzen A."/>
            <person name="Chen C."/>
            <person name="Yan M."/>
            <person name="Daum C."/>
            <person name="Ng V."/>
            <person name="Clum A."/>
            <person name="Steindorff A."/>
            <person name="Ohm R.A."/>
            <person name="Martin F."/>
            <person name="Silar P."/>
            <person name="Natvig D.O."/>
            <person name="Lalanne C."/>
            <person name="Gautier V."/>
            <person name="Ament-Velasquez S.L."/>
            <person name="Kruys A."/>
            <person name="Hutchinson M.I."/>
            <person name="Powell A.J."/>
            <person name="Barry K."/>
            <person name="Miller A.N."/>
            <person name="Grigoriev I.V."/>
            <person name="Debuchy R."/>
            <person name="Gladieux P."/>
            <person name="Hiltunen Thoren M."/>
            <person name="Johannesson H."/>
        </authorList>
    </citation>
    <scope>NUCLEOTIDE SEQUENCE</scope>
    <source>
        <strain evidence="8">CBS 958.72</strain>
    </source>
</reference>
<dbReference type="InterPro" id="IPR020846">
    <property type="entry name" value="MFS_dom"/>
</dbReference>
<dbReference type="Proteomes" id="UP001287356">
    <property type="component" value="Unassembled WGS sequence"/>
</dbReference>
<evidence type="ECO:0000256" key="3">
    <source>
        <dbReference type="ARBA" id="ARBA00022692"/>
    </source>
</evidence>
<evidence type="ECO:0000256" key="5">
    <source>
        <dbReference type="ARBA" id="ARBA00023136"/>
    </source>
</evidence>
<comment type="subcellular location">
    <subcellularLocation>
        <location evidence="1">Membrane</location>
        <topology evidence="1">Multi-pass membrane protein</topology>
    </subcellularLocation>
</comment>
<feature type="transmembrane region" description="Helical" evidence="6">
    <location>
        <begin position="144"/>
        <end position="166"/>
    </location>
</feature>
<dbReference type="PANTHER" id="PTHR23501">
    <property type="entry name" value="MAJOR FACILITATOR SUPERFAMILY"/>
    <property type="match status" value="1"/>
</dbReference>
<organism evidence="8 9">
    <name type="scientific">Lasiosphaeria ovina</name>
    <dbReference type="NCBI Taxonomy" id="92902"/>
    <lineage>
        <taxon>Eukaryota</taxon>
        <taxon>Fungi</taxon>
        <taxon>Dikarya</taxon>
        <taxon>Ascomycota</taxon>
        <taxon>Pezizomycotina</taxon>
        <taxon>Sordariomycetes</taxon>
        <taxon>Sordariomycetidae</taxon>
        <taxon>Sordariales</taxon>
        <taxon>Lasiosphaeriaceae</taxon>
        <taxon>Lasiosphaeria</taxon>
    </lineage>
</organism>
<keyword evidence="2" id="KW-0813">Transport</keyword>
<keyword evidence="9" id="KW-1185">Reference proteome</keyword>
<dbReference type="SUPFAM" id="SSF103473">
    <property type="entry name" value="MFS general substrate transporter"/>
    <property type="match status" value="1"/>
</dbReference>
<dbReference type="InterPro" id="IPR010573">
    <property type="entry name" value="MFS_Str1/Tri12-like"/>
</dbReference>
<feature type="transmembrane region" description="Helical" evidence="6">
    <location>
        <begin position="28"/>
        <end position="51"/>
    </location>
</feature>
<evidence type="ECO:0000256" key="4">
    <source>
        <dbReference type="ARBA" id="ARBA00022989"/>
    </source>
</evidence>
<evidence type="ECO:0000259" key="7">
    <source>
        <dbReference type="PROSITE" id="PS50850"/>
    </source>
</evidence>
<feature type="transmembrane region" description="Helical" evidence="6">
    <location>
        <begin position="58"/>
        <end position="78"/>
    </location>
</feature>
<feature type="transmembrane region" description="Helical" evidence="6">
    <location>
        <begin position="116"/>
        <end position="138"/>
    </location>
</feature>
<dbReference type="FunFam" id="1.20.1250.20:FF:000784">
    <property type="entry name" value="MFS drug efflux pump"/>
    <property type="match status" value="1"/>
</dbReference>
<evidence type="ECO:0000256" key="6">
    <source>
        <dbReference type="SAM" id="Phobius"/>
    </source>
</evidence>
<accession>A0AAE0TXY9</accession>
<protein>
    <submittedName>
        <fullName evidence="8">Fungal trichothecene efflux pump</fullName>
    </submittedName>
</protein>
<feature type="transmembrane region" description="Helical" evidence="6">
    <location>
        <begin position="220"/>
        <end position="237"/>
    </location>
</feature>
<dbReference type="Gene3D" id="1.20.1250.20">
    <property type="entry name" value="MFS general substrate transporter like domains"/>
    <property type="match status" value="2"/>
</dbReference>
<comment type="caution">
    <text evidence="8">The sequence shown here is derived from an EMBL/GenBank/DDBJ whole genome shotgun (WGS) entry which is preliminary data.</text>
</comment>
<evidence type="ECO:0000256" key="2">
    <source>
        <dbReference type="ARBA" id="ARBA00022448"/>
    </source>
</evidence>
<name>A0AAE0TXY9_9PEZI</name>
<gene>
    <name evidence="8" type="ORF">B0T24DRAFT_517618</name>
</gene>
<feature type="transmembrane region" description="Helical" evidence="6">
    <location>
        <begin position="299"/>
        <end position="316"/>
    </location>
</feature>
<evidence type="ECO:0000313" key="9">
    <source>
        <dbReference type="Proteomes" id="UP001287356"/>
    </source>
</evidence>
<keyword evidence="5 6" id="KW-0472">Membrane</keyword>
<reference evidence="8" key="2">
    <citation type="submission" date="2023-06" db="EMBL/GenBank/DDBJ databases">
        <authorList>
            <consortium name="Lawrence Berkeley National Laboratory"/>
            <person name="Haridas S."/>
            <person name="Hensen N."/>
            <person name="Bonometti L."/>
            <person name="Westerberg I."/>
            <person name="Brannstrom I.O."/>
            <person name="Guillou S."/>
            <person name="Cros-Aarteil S."/>
            <person name="Calhoun S."/>
            <person name="Kuo A."/>
            <person name="Mondo S."/>
            <person name="Pangilinan J."/>
            <person name="Riley R."/>
            <person name="Labutti K."/>
            <person name="Andreopoulos B."/>
            <person name="Lipzen A."/>
            <person name="Chen C."/>
            <person name="Yanf M."/>
            <person name="Daum C."/>
            <person name="Ng V."/>
            <person name="Clum A."/>
            <person name="Steindorff A."/>
            <person name="Ohm R."/>
            <person name="Martin F."/>
            <person name="Silar P."/>
            <person name="Natvig D."/>
            <person name="Lalanne C."/>
            <person name="Gautier V."/>
            <person name="Ament-Velasquez S.L."/>
            <person name="Kruys A."/>
            <person name="Hutchinson M.I."/>
            <person name="Powell A.J."/>
            <person name="Barry K."/>
            <person name="Miller A.N."/>
            <person name="Grigoriev I.V."/>
            <person name="Debuchy R."/>
            <person name="Gladieux P."/>
            <person name="Thoren M.H."/>
            <person name="Johannesson H."/>
        </authorList>
    </citation>
    <scope>NUCLEOTIDE SEQUENCE</scope>
    <source>
        <strain evidence="8">CBS 958.72</strain>
    </source>
</reference>
<dbReference type="GO" id="GO:0022857">
    <property type="term" value="F:transmembrane transporter activity"/>
    <property type="evidence" value="ECO:0007669"/>
    <property type="project" value="InterPro"/>
</dbReference>
<feature type="transmembrane region" description="Helical" evidence="6">
    <location>
        <begin position="382"/>
        <end position="405"/>
    </location>
</feature>
<dbReference type="Pfam" id="PF06609">
    <property type="entry name" value="TRI12"/>
    <property type="match status" value="1"/>
</dbReference>
<dbReference type="EMBL" id="JAULSN010000001">
    <property type="protein sequence ID" value="KAK3383586.1"/>
    <property type="molecule type" value="Genomic_DNA"/>
</dbReference>
<dbReference type="GO" id="GO:0005886">
    <property type="term" value="C:plasma membrane"/>
    <property type="evidence" value="ECO:0007669"/>
    <property type="project" value="TreeGrafter"/>
</dbReference>
<sequence length="513" mass="53883">MWTSAQAPLYLYAGVPVYIYKDLGGVHYWVWFVTANLLATAAVSPFVGALSDLVGRRYVAITGSIFIIAGQIVCGTAYTMDIFIGGMALTGIGAGINELTALAGTAELVPLSQRGYYVAAIILTIIPFMASVMYAQLIASYSTWRYIAVLTSGWTFIGLVVTVLFYSPPAPTIALDLAGKIGAMKQADVVGGLLSIAGLAVFEIGILGGGYQYSWSSAQVLVPLVLGVCLMVAFVAWETWGAANPMVPRRLGKAPRTLVLTLLITFISGANFFSVLMLWPSEAYNVYGHDAVGVGIRGFPFAFGTLAGCVLSLLLLSRFRGNIKWLLFGTSCIMTAGCGALAAARTDNIHTVYAILFIAGLGVGGIVVPASTISTIICPSDLIATITALTIAIRIVGGAVGYAVYYNVFVNKLVPALVSAVPAACVRAGLRDPAVIGQAIELTAASLVSEIRNLPGVDDAAWAQIVAAGQEAYATVYPWVYYCSVAFGAVSIAASVFIEDITEFVDDHVAVVL</sequence>
<feature type="transmembrane region" description="Helical" evidence="6">
    <location>
        <begin position="258"/>
        <end position="279"/>
    </location>
</feature>
<feature type="transmembrane region" description="Helical" evidence="6">
    <location>
        <begin position="479"/>
        <end position="498"/>
    </location>
</feature>
<dbReference type="InterPro" id="IPR005829">
    <property type="entry name" value="Sugar_transporter_CS"/>
</dbReference>
<feature type="domain" description="Major facilitator superfamily (MFS) profile" evidence="7">
    <location>
        <begin position="1"/>
        <end position="503"/>
    </location>
</feature>
<dbReference type="AlphaFoldDB" id="A0AAE0TXY9"/>
<dbReference type="PANTHER" id="PTHR23501:SF109">
    <property type="entry name" value="MAJOR FACILITATOR SUPERFAMILY (MFS) PROFILE DOMAIN-CONTAINING PROTEIN-RELATED"/>
    <property type="match status" value="1"/>
</dbReference>
<evidence type="ECO:0000313" key="8">
    <source>
        <dbReference type="EMBL" id="KAK3383586.1"/>
    </source>
</evidence>
<dbReference type="InterPro" id="IPR036259">
    <property type="entry name" value="MFS_trans_sf"/>
</dbReference>
<dbReference type="PROSITE" id="PS50850">
    <property type="entry name" value="MFS"/>
    <property type="match status" value="1"/>
</dbReference>
<evidence type="ECO:0000256" key="1">
    <source>
        <dbReference type="ARBA" id="ARBA00004141"/>
    </source>
</evidence>
<feature type="transmembrane region" description="Helical" evidence="6">
    <location>
        <begin position="325"/>
        <end position="344"/>
    </location>
</feature>
<dbReference type="PROSITE" id="PS00216">
    <property type="entry name" value="SUGAR_TRANSPORT_1"/>
    <property type="match status" value="1"/>
</dbReference>
<feature type="transmembrane region" description="Helical" evidence="6">
    <location>
        <begin position="187"/>
        <end position="208"/>
    </location>
</feature>
<feature type="transmembrane region" description="Helical" evidence="6">
    <location>
        <begin position="84"/>
        <end position="104"/>
    </location>
</feature>
<keyword evidence="4 6" id="KW-1133">Transmembrane helix</keyword>